<name>A0AAN7W3Z6_9PEZI</name>
<feature type="compositionally biased region" description="Basic and acidic residues" evidence="1">
    <location>
        <begin position="197"/>
        <end position="208"/>
    </location>
</feature>
<proteinExistence type="predicted"/>
<gene>
    <name evidence="2" type="ORF">LTR97_008746</name>
</gene>
<evidence type="ECO:0000313" key="3">
    <source>
        <dbReference type="Proteomes" id="UP001310594"/>
    </source>
</evidence>
<dbReference type="Proteomes" id="UP001310594">
    <property type="component" value="Unassembled WGS sequence"/>
</dbReference>
<dbReference type="AlphaFoldDB" id="A0AAN7W3Z6"/>
<accession>A0AAN7W3Z6</accession>
<organism evidence="2 3">
    <name type="scientific">Elasticomyces elasticus</name>
    <dbReference type="NCBI Taxonomy" id="574655"/>
    <lineage>
        <taxon>Eukaryota</taxon>
        <taxon>Fungi</taxon>
        <taxon>Dikarya</taxon>
        <taxon>Ascomycota</taxon>
        <taxon>Pezizomycotina</taxon>
        <taxon>Dothideomycetes</taxon>
        <taxon>Dothideomycetidae</taxon>
        <taxon>Mycosphaerellales</taxon>
        <taxon>Teratosphaeriaceae</taxon>
        <taxon>Elasticomyces</taxon>
    </lineage>
</organism>
<evidence type="ECO:0000313" key="2">
    <source>
        <dbReference type="EMBL" id="KAK5695240.1"/>
    </source>
</evidence>
<feature type="region of interest" description="Disordered" evidence="1">
    <location>
        <begin position="197"/>
        <end position="224"/>
    </location>
</feature>
<evidence type="ECO:0008006" key="4">
    <source>
        <dbReference type="Google" id="ProtNLM"/>
    </source>
</evidence>
<protein>
    <recommendedName>
        <fullName evidence="4">AB hydrolase-1 domain-containing protein</fullName>
    </recommendedName>
</protein>
<dbReference type="SUPFAM" id="SSF53474">
    <property type="entry name" value="alpha/beta-Hydrolases"/>
    <property type="match status" value="1"/>
</dbReference>
<sequence>MADSTLPSDMHKSLITNSSSRFKHFSITLAHGATLTGIVHVPTGSQPSRDTKPLLVGCHGGTCSAYTFDVSPDYTASTYSQLLDVPFVAFNRPNYLDSSGWLVDRASNDPSNPRFKPKEGNGFFEEEGRWLHDIVTLSHSMGCIVTIVAASSYSNQAMVDRKYKWAGAILYGLAEVHAKNMFDALGRDMADPHREPHEIPVGQDERIHTPPFKTSSRTDLMCGPKGLESDETLRGLIEKGALPFLAAEPAELTGWWPQNKARYMAGVDIPIMYALGEYDWIWQGSKRNVVGFSEHFINAPRVEGALVEGAPHAIDLGRTRRGWWVKCFGFAMEVTASAVVREWEGKPANFEQGEWPDGRGSSL</sequence>
<evidence type="ECO:0000256" key="1">
    <source>
        <dbReference type="SAM" id="MobiDB-lite"/>
    </source>
</evidence>
<reference evidence="2" key="1">
    <citation type="submission" date="2023-08" db="EMBL/GenBank/DDBJ databases">
        <title>Black Yeasts Isolated from many extreme environments.</title>
        <authorList>
            <person name="Coleine C."/>
            <person name="Stajich J.E."/>
            <person name="Selbmann L."/>
        </authorList>
    </citation>
    <scope>NUCLEOTIDE SEQUENCE</scope>
    <source>
        <strain evidence="2">CCFEE 5810</strain>
    </source>
</reference>
<comment type="caution">
    <text evidence="2">The sequence shown here is derived from an EMBL/GenBank/DDBJ whole genome shotgun (WGS) entry which is preliminary data.</text>
</comment>
<dbReference type="Gene3D" id="3.40.50.1820">
    <property type="entry name" value="alpha/beta hydrolase"/>
    <property type="match status" value="1"/>
</dbReference>
<dbReference type="InterPro" id="IPR029058">
    <property type="entry name" value="AB_hydrolase_fold"/>
</dbReference>
<dbReference type="EMBL" id="JAVRQU010000014">
    <property type="protein sequence ID" value="KAK5695240.1"/>
    <property type="molecule type" value="Genomic_DNA"/>
</dbReference>